<dbReference type="EMBL" id="FUWO01000008">
    <property type="protein sequence ID" value="SJZ55002.1"/>
    <property type="molecule type" value="Genomic_DNA"/>
</dbReference>
<organism evidence="3 4">
    <name type="scientific">Globicatella sulfidifaciens DSM 15739</name>
    <dbReference type="NCBI Taxonomy" id="1121925"/>
    <lineage>
        <taxon>Bacteria</taxon>
        <taxon>Bacillati</taxon>
        <taxon>Bacillota</taxon>
        <taxon>Bacilli</taxon>
        <taxon>Lactobacillales</taxon>
        <taxon>Aerococcaceae</taxon>
        <taxon>Globicatella</taxon>
    </lineage>
</organism>
<dbReference type="PANTHER" id="PTHR22901:SF0">
    <property type="entry name" value="SIALATE O-ACETYLESTERASE"/>
    <property type="match status" value="1"/>
</dbReference>
<evidence type="ECO:0000313" key="4">
    <source>
        <dbReference type="Proteomes" id="UP000189941"/>
    </source>
</evidence>
<dbReference type="SUPFAM" id="SSF52266">
    <property type="entry name" value="SGNH hydrolase"/>
    <property type="match status" value="1"/>
</dbReference>
<dbReference type="Gene3D" id="3.40.50.1110">
    <property type="entry name" value="SGNH hydrolase"/>
    <property type="match status" value="1"/>
</dbReference>
<reference evidence="4" key="1">
    <citation type="submission" date="2017-02" db="EMBL/GenBank/DDBJ databases">
        <authorList>
            <person name="Varghese N."/>
            <person name="Submissions S."/>
        </authorList>
    </citation>
    <scope>NUCLEOTIDE SEQUENCE [LARGE SCALE GENOMIC DNA]</scope>
    <source>
        <strain evidence="4">DSM 15739</strain>
    </source>
</reference>
<protein>
    <submittedName>
        <fullName evidence="3">Sialate O-acetylesterase</fullName>
    </submittedName>
</protein>
<dbReference type="STRING" id="1121925.SAMN02746011_01108"/>
<dbReference type="Proteomes" id="UP000189941">
    <property type="component" value="Unassembled WGS sequence"/>
</dbReference>
<dbReference type="InterPro" id="IPR039329">
    <property type="entry name" value="SIAE"/>
</dbReference>
<dbReference type="InterPro" id="IPR036514">
    <property type="entry name" value="SGNH_hydro_sf"/>
</dbReference>
<accession>A0A1T4LJR5</accession>
<evidence type="ECO:0000259" key="2">
    <source>
        <dbReference type="Pfam" id="PF03629"/>
    </source>
</evidence>
<dbReference type="OrthoDB" id="9795554at2"/>
<keyword evidence="4" id="KW-1185">Reference proteome</keyword>
<dbReference type="GO" id="GO:0001681">
    <property type="term" value="F:sialate O-acetylesterase activity"/>
    <property type="evidence" value="ECO:0007669"/>
    <property type="project" value="InterPro"/>
</dbReference>
<name>A0A1T4LJR5_9LACT</name>
<dbReference type="Pfam" id="PF03629">
    <property type="entry name" value="SASA"/>
    <property type="match status" value="1"/>
</dbReference>
<dbReference type="AlphaFoldDB" id="A0A1T4LJR5"/>
<gene>
    <name evidence="3" type="ORF">SAMN02746011_01108</name>
</gene>
<dbReference type="InterPro" id="IPR005181">
    <property type="entry name" value="SASA"/>
</dbReference>
<keyword evidence="1" id="KW-0378">Hydrolase</keyword>
<dbReference type="GO" id="GO:0005975">
    <property type="term" value="P:carbohydrate metabolic process"/>
    <property type="evidence" value="ECO:0007669"/>
    <property type="project" value="TreeGrafter"/>
</dbReference>
<evidence type="ECO:0000313" key="3">
    <source>
        <dbReference type="EMBL" id="SJZ55002.1"/>
    </source>
</evidence>
<feature type="domain" description="Sialate O-acetylesterase" evidence="2">
    <location>
        <begin position="295"/>
        <end position="397"/>
    </location>
</feature>
<evidence type="ECO:0000256" key="1">
    <source>
        <dbReference type="ARBA" id="ARBA00022801"/>
    </source>
</evidence>
<sequence length="550" mass="62707">MITLASIFTDNMVLQREKPIAIFGTSDQDETVSVHLNEELIHQEQVLKGSFSILIPEQPAQVNVTLKVNDIELKNVDIGEIWLAGGQSNMEFWMRYEQHLEEEITNTDPHLRMYTVGQYSFEGERELGFKQWNQWDRWVSAEPSTIPEMCAIGYYFAKKMREKGIPVGIVSSNWGGTSAVSWTPKAALSKNPQLKFYMDNFNEIVSNLDLERYYGIKEAVRPLLSSQESYEGFSHVIKNTYLPSVLEKIQADEASQPKSANWIEINGEKINISELTYEEMTEVGPQDVKEPGGLFEQMIAPIAGFSIKGVLWYQGESDCDLAEHYHNLFKQMVQSWREAWLERNKKQTYLPFYVVQIAPFGEWLGNEGSKFVKIREEQELIADSVPDNYLISSSDVGNIFDIHPKNKKVLAERLYQLVDHIDFGNPAPAYAPRAKKLNVEDGKAIVIIENCQQLVKEERDFESYNGFELAEIPDTFIPPITDGINGLEIIVDGITDKEVKVNLSGNQMIIESPAIAPLRDIKINFAKTAFYEVNIYNELHHPLMPFALSN</sequence>
<proteinExistence type="predicted"/>
<dbReference type="RefSeq" id="WP_078755863.1">
    <property type="nucleotide sequence ID" value="NZ_FUWO01000008.1"/>
</dbReference>
<dbReference type="PANTHER" id="PTHR22901">
    <property type="entry name" value="SIALATE O-ACETYLESTERASE"/>
    <property type="match status" value="1"/>
</dbReference>